<evidence type="ECO:0000256" key="10">
    <source>
        <dbReference type="SAM" id="Phobius"/>
    </source>
</evidence>
<dbReference type="EMBL" id="CP058560">
    <property type="protein sequence ID" value="QUH22554.1"/>
    <property type="molecule type" value="Genomic_DNA"/>
</dbReference>
<keyword evidence="12" id="KW-1185">Reference proteome</keyword>
<dbReference type="KEGG" id="meme:HYG87_01615"/>
<dbReference type="Proteomes" id="UP000681041">
    <property type="component" value="Chromosome"/>
</dbReference>
<keyword evidence="7 10" id="KW-1133">Transmembrane helix</keyword>
<protein>
    <recommendedName>
        <fullName evidence="4">Probable [NiFe]-hydrogenase-type-3 Eha complex membrane subunit A</fullName>
    </recommendedName>
</protein>
<dbReference type="OrthoDB" id="81652at2157"/>
<evidence type="ECO:0000313" key="11">
    <source>
        <dbReference type="EMBL" id="QUH22554.1"/>
    </source>
</evidence>
<dbReference type="InterPro" id="IPR011306">
    <property type="entry name" value="Prd_NiFe_hyd_3_EhaA"/>
</dbReference>
<evidence type="ECO:0000256" key="3">
    <source>
        <dbReference type="ARBA" id="ARBA00011090"/>
    </source>
</evidence>
<name>A0A8T8K2F1_9EURY</name>
<evidence type="ECO:0000256" key="9">
    <source>
        <dbReference type="ARBA" id="ARBA00024740"/>
    </source>
</evidence>
<dbReference type="AlphaFoldDB" id="A0A8T8K2F1"/>
<evidence type="ECO:0000313" key="12">
    <source>
        <dbReference type="Proteomes" id="UP000681041"/>
    </source>
</evidence>
<gene>
    <name evidence="11" type="primary">ehaA</name>
    <name evidence="11" type="ORF">HYG87_01615</name>
</gene>
<dbReference type="GO" id="GO:0005886">
    <property type="term" value="C:plasma membrane"/>
    <property type="evidence" value="ECO:0007669"/>
    <property type="project" value="UniProtKB-SubCell"/>
</dbReference>
<evidence type="ECO:0000256" key="1">
    <source>
        <dbReference type="ARBA" id="ARBA00004651"/>
    </source>
</evidence>
<evidence type="ECO:0000256" key="2">
    <source>
        <dbReference type="ARBA" id="ARBA00007910"/>
    </source>
</evidence>
<keyword evidence="8 10" id="KW-0472">Membrane</keyword>
<evidence type="ECO:0000256" key="6">
    <source>
        <dbReference type="ARBA" id="ARBA00022692"/>
    </source>
</evidence>
<dbReference type="Pfam" id="PF17367">
    <property type="entry name" value="NiFe_hyd_3_EhaA"/>
    <property type="match status" value="1"/>
</dbReference>
<feature type="transmembrane region" description="Helical" evidence="10">
    <location>
        <begin position="34"/>
        <end position="54"/>
    </location>
</feature>
<keyword evidence="5" id="KW-1003">Cell membrane</keyword>
<evidence type="ECO:0000256" key="5">
    <source>
        <dbReference type="ARBA" id="ARBA00022475"/>
    </source>
</evidence>
<comment type="similarity">
    <text evidence="2">Belongs to the EhaA family.</text>
</comment>
<comment type="function">
    <text evidence="9">One of the integral membrane subunits of multisubunit membrane-bound [NiFe]-hydrogenase eha. Eha is predicted to form large electron transfer complex and might catalyze energy-driven reduction of low-potential redox carriers.</text>
</comment>
<sequence length="95" mass="10595">MISYLITLVSALVVALLLKLPLLPEGPMRDSWTISAVFPTSVIALGLLAIFLQLNVTGFYNGWDVAVIVGVFSAFFSRYLLEDVFPKFDMEESYE</sequence>
<accession>A0A8T8K2F1</accession>
<evidence type="ECO:0000256" key="4">
    <source>
        <dbReference type="ARBA" id="ARBA00020465"/>
    </source>
</evidence>
<dbReference type="RefSeq" id="WP_211533498.1">
    <property type="nucleotide sequence ID" value="NZ_CP058560.1"/>
</dbReference>
<comment type="subunit">
    <text evidence="3">Putative multisubunit membrane-bound [NiFe]-hydrogenase eha is composed of at least 20 subunits.</text>
</comment>
<proteinExistence type="inferred from homology"/>
<comment type="subcellular location">
    <subcellularLocation>
        <location evidence="1">Cell membrane</location>
        <topology evidence="1">Multi-pass membrane protein</topology>
    </subcellularLocation>
</comment>
<reference evidence="11" key="1">
    <citation type="submission" date="2020-07" db="EMBL/GenBank/DDBJ databases">
        <title>Methanobacterium. sp. MethCan genome.</title>
        <authorList>
            <person name="Postec A."/>
            <person name="Quemeneur M."/>
        </authorList>
    </citation>
    <scope>NUCLEOTIDE SEQUENCE</scope>
    <source>
        <strain evidence="11">MethCAN</strain>
    </source>
</reference>
<evidence type="ECO:0000256" key="8">
    <source>
        <dbReference type="ARBA" id="ARBA00023136"/>
    </source>
</evidence>
<evidence type="ECO:0000256" key="7">
    <source>
        <dbReference type="ARBA" id="ARBA00022989"/>
    </source>
</evidence>
<feature type="transmembrane region" description="Helical" evidence="10">
    <location>
        <begin position="60"/>
        <end position="81"/>
    </location>
</feature>
<dbReference type="GeneID" id="64819421"/>
<keyword evidence="6 10" id="KW-0812">Transmembrane</keyword>
<organism evidence="11 12">
    <name type="scientific">Methanobacterium alkalithermotolerans</name>
    <dbReference type="NCBI Taxonomy" id="2731220"/>
    <lineage>
        <taxon>Archaea</taxon>
        <taxon>Methanobacteriati</taxon>
        <taxon>Methanobacteriota</taxon>
        <taxon>Methanomada group</taxon>
        <taxon>Methanobacteria</taxon>
        <taxon>Methanobacteriales</taxon>
        <taxon>Methanobacteriaceae</taxon>
        <taxon>Methanobacterium</taxon>
    </lineage>
</organism>
<feature type="transmembrane region" description="Helical" evidence="10">
    <location>
        <begin position="6"/>
        <end position="22"/>
    </location>
</feature>